<dbReference type="AlphaFoldDB" id="U6GQ90"/>
<feature type="transmembrane region" description="Helical" evidence="3">
    <location>
        <begin position="74"/>
        <end position="93"/>
    </location>
</feature>
<dbReference type="RefSeq" id="XP_013248216.1">
    <property type="nucleotide sequence ID" value="XM_013392762.1"/>
</dbReference>
<evidence type="ECO:0000313" key="4">
    <source>
        <dbReference type="EMBL" id="CDI82360.1"/>
    </source>
</evidence>
<keyword evidence="1" id="KW-0175">Coiled coil</keyword>
<evidence type="ECO:0000256" key="2">
    <source>
        <dbReference type="SAM" id="MobiDB-lite"/>
    </source>
</evidence>
<keyword evidence="3" id="KW-0812">Transmembrane</keyword>
<dbReference type="VEuPathDB" id="ToxoDB:EAH_00027460"/>
<reference evidence="4" key="2">
    <citation type="submission" date="2013-10" db="EMBL/GenBank/DDBJ databases">
        <authorList>
            <person name="Aslett M."/>
        </authorList>
    </citation>
    <scope>NUCLEOTIDE SEQUENCE</scope>
    <source>
        <strain evidence="4">Houghton</strain>
    </source>
</reference>
<feature type="compositionally biased region" description="Polar residues" evidence="2">
    <location>
        <begin position="14"/>
        <end position="27"/>
    </location>
</feature>
<keyword evidence="5" id="KW-1185">Reference proteome</keyword>
<dbReference type="OrthoDB" id="347688at2759"/>
<keyword evidence="3" id="KW-0472">Membrane</keyword>
<organism evidence="4 5">
    <name type="scientific">Eimeria acervulina</name>
    <name type="common">Coccidian parasite</name>
    <dbReference type="NCBI Taxonomy" id="5801"/>
    <lineage>
        <taxon>Eukaryota</taxon>
        <taxon>Sar</taxon>
        <taxon>Alveolata</taxon>
        <taxon>Apicomplexa</taxon>
        <taxon>Conoidasida</taxon>
        <taxon>Coccidia</taxon>
        <taxon>Eucoccidiorida</taxon>
        <taxon>Eimeriorina</taxon>
        <taxon>Eimeriidae</taxon>
        <taxon>Eimeria</taxon>
    </lineage>
</organism>
<sequence>MAGLQKAFDGGDANGNSEPGFNGLSHSTSTVVPPLTAAAPLVAQDVLEEDTGSILVVNQQQELFHGTKTRGERFGYPFYAFALSALLLSIFLARRLYLAAGREKPVHPYPVPTDNEGLRMALEAVEESSKMLQNKLKGASKEVRAAFTTQFCPVVGTRPLTWEQFRHWCNAYANTVKSQPIPKETASKAERQEFVLGCILVTTVFRVAAKRLDLLSKLEDLSLKHQIPPALYASPERALSLPIWEDKGAAVSFQTFTERLETLGVVEAAKQGDSATTVSLLLANDLANVTSVKKLYDVSNLDVVNEFQAFLESVKAAEIGSSDEERSRIESINMPGLALPVPVRVLAEAVKCAKLSRESEHLPISGILSLRTRWNEATVSSVSMDVRAMLEGMVYHGLDIRRFGLEKWGYMHDYDARTQHIFSYAIFLL</sequence>
<proteinExistence type="predicted"/>
<dbReference type="GeneID" id="25270816"/>
<dbReference type="EMBL" id="HG672314">
    <property type="protein sequence ID" value="CDI82360.1"/>
    <property type="molecule type" value="Genomic_DNA"/>
</dbReference>
<dbReference type="Proteomes" id="UP000018050">
    <property type="component" value="Unassembled WGS sequence"/>
</dbReference>
<name>U6GQ90_EIMAC</name>
<accession>U6GQ90</accession>
<evidence type="ECO:0000256" key="3">
    <source>
        <dbReference type="SAM" id="Phobius"/>
    </source>
</evidence>
<keyword evidence="3" id="KW-1133">Transmembrane helix</keyword>
<reference evidence="4" key="1">
    <citation type="submission" date="2013-10" db="EMBL/GenBank/DDBJ databases">
        <title>Genomic analysis of the causative agents of coccidiosis in chickens.</title>
        <authorList>
            <person name="Reid A.J."/>
            <person name="Blake D."/>
            <person name="Billington K."/>
            <person name="Browne H."/>
            <person name="Dunn M."/>
            <person name="Hung S."/>
            <person name="Kawahara F."/>
            <person name="Miranda-Saavedra D."/>
            <person name="Mourier T."/>
            <person name="Nagra H."/>
            <person name="Otto T.D."/>
            <person name="Rawlings N."/>
            <person name="Sanchez A."/>
            <person name="Sanders M."/>
            <person name="Subramaniam C."/>
            <person name="Tay Y."/>
            <person name="Dear P."/>
            <person name="Doerig C."/>
            <person name="Gruber A."/>
            <person name="Parkinson J."/>
            <person name="Shirley M."/>
            <person name="Wan K.L."/>
            <person name="Berriman M."/>
            <person name="Tomley F."/>
            <person name="Pain A."/>
        </authorList>
    </citation>
    <scope>NUCLEOTIDE SEQUENCE</scope>
    <source>
        <strain evidence="4">Houghton</strain>
    </source>
</reference>
<evidence type="ECO:0000256" key="1">
    <source>
        <dbReference type="SAM" id="Coils"/>
    </source>
</evidence>
<gene>
    <name evidence="4" type="ORF">EAH_00027460</name>
</gene>
<protein>
    <submittedName>
        <fullName evidence="4">Uncharacterized protein</fullName>
    </submittedName>
</protein>
<feature type="region of interest" description="Disordered" evidence="2">
    <location>
        <begin position="8"/>
        <end position="27"/>
    </location>
</feature>
<feature type="coiled-coil region" evidence="1">
    <location>
        <begin position="115"/>
        <end position="142"/>
    </location>
</feature>
<evidence type="ECO:0000313" key="5">
    <source>
        <dbReference type="Proteomes" id="UP000018050"/>
    </source>
</evidence>